<keyword evidence="8" id="KW-0479">Metal-binding</keyword>
<evidence type="ECO:0000259" key="11">
    <source>
        <dbReference type="PROSITE" id="PS50158"/>
    </source>
</evidence>
<feature type="region of interest" description="Disordered" evidence="10">
    <location>
        <begin position="251"/>
        <end position="281"/>
    </location>
</feature>
<evidence type="ECO:0000256" key="5">
    <source>
        <dbReference type="ARBA" id="ARBA00022759"/>
    </source>
</evidence>
<dbReference type="InterPro" id="IPR036397">
    <property type="entry name" value="RNaseH_sf"/>
</dbReference>
<evidence type="ECO:0000259" key="12">
    <source>
        <dbReference type="PROSITE" id="PS50994"/>
    </source>
</evidence>
<keyword evidence="8" id="KW-0862">Zinc</keyword>
<feature type="domain" description="Integrase catalytic" evidence="12">
    <location>
        <begin position="901"/>
        <end position="1010"/>
    </location>
</feature>
<keyword evidence="6" id="KW-0378">Hydrolase</keyword>
<dbReference type="Gene3D" id="3.30.70.270">
    <property type="match status" value="3"/>
</dbReference>
<keyword evidence="9" id="KW-0175">Coiled coil</keyword>
<evidence type="ECO:0000256" key="8">
    <source>
        <dbReference type="PROSITE-ProRule" id="PRU00047"/>
    </source>
</evidence>
<dbReference type="InterPro" id="IPR041588">
    <property type="entry name" value="Integrase_H2C2"/>
</dbReference>
<dbReference type="Proteomes" id="UP000325315">
    <property type="component" value="Unassembled WGS sequence"/>
</dbReference>
<feature type="compositionally biased region" description="Polar residues" evidence="10">
    <location>
        <begin position="251"/>
        <end position="261"/>
    </location>
</feature>
<dbReference type="InterPro" id="IPR043502">
    <property type="entry name" value="DNA/RNA_pol_sf"/>
</dbReference>
<dbReference type="Pfam" id="PF03732">
    <property type="entry name" value="Retrotrans_gag"/>
    <property type="match status" value="1"/>
</dbReference>
<name>A0A5B6WA81_9ROSI</name>
<keyword evidence="3" id="KW-0548">Nucleotidyltransferase</keyword>
<dbReference type="EMBL" id="SMMG02000003">
    <property type="protein sequence ID" value="KAA3478731.1"/>
    <property type="molecule type" value="Genomic_DNA"/>
</dbReference>
<keyword evidence="8" id="KW-0863">Zinc-finger</keyword>
<keyword evidence="7" id="KW-0695">RNA-directed DNA polymerase</keyword>
<dbReference type="InterPro" id="IPR043128">
    <property type="entry name" value="Rev_trsase/Diguanyl_cyclase"/>
</dbReference>
<dbReference type="PANTHER" id="PTHR37984:SF5">
    <property type="entry name" value="PROTEIN NYNRIN-LIKE"/>
    <property type="match status" value="1"/>
</dbReference>
<dbReference type="AlphaFoldDB" id="A0A5B6WA81"/>
<dbReference type="GO" id="GO:0008270">
    <property type="term" value="F:zinc ion binding"/>
    <property type="evidence" value="ECO:0007669"/>
    <property type="project" value="UniProtKB-KW"/>
</dbReference>
<evidence type="ECO:0000256" key="3">
    <source>
        <dbReference type="ARBA" id="ARBA00022695"/>
    </source>
</evidence>
<dbReference type="SUPFAM" id="SSF53098">
    <property type="entry name" value="Ribonuclease H-like"/>
    <property type="match status" value="1"/>
</dbReference>
<dbReference type="FunFam" id="3.30.70.270:FF:000020">
    <property type="entry name" value="Transposon Tf2-6 polyprotein-like Protein"/>
    <property type="match status" value="1"/>
</dbReference>
<evidence type="ECO:0000313" key="13">
    <source>
        <dbReference type="EMBL" id="KAA3478731.1"/>
    </source>
</evidence>
<evidence type="ECO:0000256" key="4">
    <source>
        <dbReference type="ARBA" id="ARBA00022722"/>
    </source>
</evidence>
<dbReference type="Pfam" id="PF00078">
    <property type="entry name" value="RVT_1"/>
    <property type="match status" value="1"/>
</dbReference>
<dbReference type="PROSITE" id="PS50158">
    <property type="entry name" value="ZF_CCHC"/>
    <property type="match status" value="1"/>
</dbReference>
<dbReference type="InterPro" id="IPR000477">
    <property type="entry name" value="RT_dom"/>
</dbReference>
<dbReference type="InterPro" id="IPR001584">
    <property type="entry name" value="Integrase_cat-core"/>
</dbReference>
<dbReference type="Gene3D" id="3.30.420.10">
    <property type="entry name" value="Ribonuclease H-like superfamily/Ribonuclease H"/>
    <property type="match status" value="1"/>
</dbReference>
<dbReference type="InterPro" id="IPR001878">
    <property type="entry name" value="Znf_CCHC"/>
</dbReference>
<dbReference type="GO" id="GO:0003964">
    <property type="term" value="F:RNA-directed DNA polymerase activity"/>
    <property type="evidence" value="ECO:0007669"/>
    <property type="project" value="UniProtKB-KW"/>
</dbReference>
<protein>
    <recommendedName>
        <fullName evidence="1">RNA-directed DNA polymerase</fullName>
        <ecNumber evidence="1">2.7.7.49</ecNumber>
    </recommendedName>
</protein>
<dbReference type="Pfam" id="PF08284">
    <property type="entry name" value="RVP_2"/>
    <property type="match status" value="1"/>
</dbReference>
<dbReference type="Gene3D" id="1.10.340.70">
    <property type="match status" value="1"/>
</dbReference>
<feature type="domain" description="CCHC-type" evidence="11">
    <location>
        <begin position="230"/>
        <end position="245"/>
    </location>
</feature>
<proteinExistence type="predicted"/>
<dbReference type="OrthoDB" id="111931at2759"/>
<dbReference type="InterPro" id="IPR012337">
    <property type="entry name" value="RNaseH-like_sf"/>
</dbReference>
<evidence type="ECO:0000256" key="1">
    <source>
        <dbReference type="ARBA" id="ARBA00012493"/>
    </source>
</evidence>
<dbReference type="FunFam" id="3.10.20.370:FF:000001">
    <property type="entry name" value="Retrovirus-related Pol polyprotein from transposon 17.6-like protein"/>
    <property type="match status" value="1"/>
</dbReference>
<dbReference type="PROSITE" id="PS50994">
    <property type="entry name" value="INTEGRASE"/>
    <property type="match status" value="1"/>
</dbReference>
<evidence type="ECO:0000256" key="9">
    <source>
        <dbReference type="SAM" id="Coils"/>
    </source>
</evidence>
<keyword evidence="2" id="KW-0808">Transferase</keyword>
<evidence type="ECO:0000313" key="14">
    <source>
        <dbReference type="Proteomes" id="UP000325315"/>
    </source>
</evidence>
<feature type="coiled-coil region" evidence="9">
    <location>
        <begin position="149"/>
        <end position="176"/>
    </location>
</feature>
<dbReference type="Pfam" id="PF17917">
    <property type="entry name" value="RT_RNaseH"/>
    <property type="match status" value="1"/>
</dbReference>
<organism evidence="13 14">
    <name type="scientific">Gossypium australe</name>
    <dbReference type="NCBI Taxonomy" id="47621"/>
    <lineage>
        <taxon>Eukaryota</taxon>
        <taxon>Viridiplantae</taxon>
        <taxon>Streptophyta</taxon>
        <taxon>Embryophyta</taxon>
        <taxon>Tracheophyta</taxon>
        <taxon>Spermatophyta</taxon>
        <taxon>Magnoliopsida</taxon>
        <taxon>eudicotyledons</taxon>
        <taxon>Gunneridae</taxon>
        <taxon>Pentapetalae</taxon>
        <taxon>rosids</taxon>
        <taxon>malvids</taxon>
        <taxon>Malvales</taxon>
        <taxon>Malvaceae</taxon>
        <taxon>Malvoideae</taxon>
        <taxon>Gossypium</taxon>
    </lineage>
</organism>
<comment type="caution">
    <text evidence="13">The sequence shown here is derived from an EMBL/GenBank/DDBJ whole genome shotgun (WGS) entry which is preliminary data.</text>
</comment>
<dbReference type="GO" id="GO:0004519">
    <property type="term" value="F:endonuclease activity"/>
    <property type="evidence" value="ECO:0007669"/>
    <property type="project" value="UniProtKB-KW"/>
</dbReference>
<accession>A0A5B6WA81</accession>
<dbReference type="InterPro" id="IPR041373">
    <property type="entry name" value="RT_RNaseH"/>
</dbReference>
<dbReference type="InterPro" id="IPR005162">
    <property type="entry name" value="Retrotrans_gag_dom"/>
</dbReference>
<dbReference type="InterPro" id="IPR021109">
    <property type="entry name" value="Peptidase_aspartic_dom_sf"/>
</dbReference>
<keyword evidence="4" id="KW-0540">Nuclease</keyword>
<evidence type="ECO:0000256" key="6">
    <source>
        <dbReference type="ARBA" id="ARBA00022801"/>
    </source>
</evidence>
<dbReference type="GO" id="GO:0015074">
    <property type="term" value="P:DNA integration"/>
    <property type="evidence" value="ECO:0007669"/>
    <property type="project" value="InterPro"/>
</dbReference>
<sequence length="1099" mass="126686">MVPPMANPERAIKPPVDCIRKHGGQEFRADDEDDAERAEFWLDNIVRVFDELSCTPDECLKCAISLLRDSAYYWWNTLVSVVPKERVTWDFFQTEFRKKYISHRFIDSKRKEFLELKQGRMIVSEYDDGLNEEVKLLVGILEINEFVVLVEWACKAEELGKEKRKAELESKDFRKRSASKFSQLATKKFKNNGTRSKPNIGIFIRERPPVSSRATSVATIGNARSSKPECQQCGSQDHFIRDCPETVEKGTVQSARLSDTTARGRPSWVGGGRSGKQRGTTDVAIRSEARVPARAYAIRAREEASSSDVITVCDLGFKPPRSMCIGCKVCKNCPLMIRDMCFPADLMLLPFDEFIILGMDWLTVHDVVVNCRRKTVHLRCQNNEILRIESADLNGLPSVISSLMARRYLRKGCEAYLAYVIDNKVSEKKIKSVPVVCEYTDVFSEELPGLPPIREVELLNKVTVKNKYPLPRIDDLFDQLKGATVFSKIDLRPYLDQFVVVFIDDILIYSRDKAELAEHLKLMLQILRKKQLYTKFSKCEFCLKEISFLRHIISASGIRVDPSKVSAILEWKLPRNVSEVRSFLGLAGYYRRFVKGFSMIATPMTKLLQKDVKFEWSEKCQKSFDQLKTLLTEAPVLIQPESGKEFVIFSDASLNGLGCVLMQEGKVVAYASRQLKPHEKNYPTQDLELAAIVFALKIWRHYLFSEKCHVYSDHKSLKYLMTQKDLNLRQRRWLELLKDYELVIDYHLGKANVVTDALSRKSLCTLRAMNMNMAIINDGVIIAEFKARPLFIDAEGCLRFKNRICVPKNPELIRMICDEAYSSKLSIHPGSTKMYNDLKQYYWWHGMKRDISDYVSKCLVCQQVKAEHQVPSGLLKPIMIPEWKWDRVTIDFISDFPLDKLAELYVSQIVRLQGVPTSIVSDRNPRFTSRFWKKLQDALGTKLHFSTAFHPQSDGQSERVIQILEDMLRCCVLEFEGTWERFLSLIEFAYNNSFQSSIKMASYEALYGQKCRTPLYWTELSEGKIHGVDLIRETEYRSDPSHVICPTEVEIQPDMTYEEEPICILAGEIKELRNKRIPLVKVLWQNTELKKQHGSLKIQ</sequence>
<reference evidence="14" key="1">
    <citation type="journal article" date="2019" name="Plant Biotechnol. J.">
        <title>Genome sequencing of the Australian wild diploid species Gossypium australe highlights disease resistance and delayed gland morphogenesis.</title>
        <authorList>
            <person name="Cai Y."/>
            <person name="Cai X."/>
            <person name="Wang Q."/>
            <person name="Wang P."/>
            <person name="Zhang Y."/>
            <person name="Cai C."/>
            <person name="Xu Y."/>
            <person name="Wang K."/>
            <person name="Zhou Z."/>
            <person name="Wang C."/>
            <person name="Geng S."/>
            <person name="Li B."/>
            <person name="Dong Q."/>
            <person name="Hou Y."/>
            <person name="Wang H."/>
            <person name="Ai P."/>
            <person name="Liu Z."/>
            <person name="Yi F."/>
            <person name="Sun M."/>
            <person name="An G."/>
            <person name="Cheng J."/>
            <person name="Zhang Y."/>
            <person name="Shi Q."/>
            <person name="Xie Y."/>
            <person name="Shi X."/>
            <person name="Chang Y."/>
            <person name="Huang F."/>
            <person name="Chen Y."/>
            <person name="Hong S."/>
            <person name="Mi L."/>
            <person name="Sun Q."/>
            <person name="Zhang L."/>
            <person name="Zhou B."/>
            <person name="Peng R."/>
            <person name="Zhang X."/>
            <person name="Liu F."/>
        </authorList>
    </citation>
    <scope>NUCLEOTIDE SEQUENCE [LARGE SCALE GENOMIC DNA]</scope>
    <source>
        <strain evidence="14">cv. PA1801</strain>
    </source>
</reference>
<dbReference type="Pfam" id="PF17921">
    <property type="entry name" value="Integrase_H2C2"/>
    <property type="match status" value="1"/>
</dbReference>
<keyword evidence="14" id="KW-1185">Reference proteome</keyword>
<dbReference type="SUPFAM" id="SSF56672">
    <property type="entry name" value="DNA/RNA polymerases"/>
    <property type="match status" value="1"/>
</dbReference>
<keyword evidence="5" id="KW-0255">Endonuclease</keyword>
<dbReference type="CDD" id="cd01647">
    <property type="entry name" value="RT_LTR"/>
    <property type="match status" value="1"/>
</dbReference>
<dbReference type="Gene3D" id="3.10.20.370">
    <property type="match status" value="1"/>
</dbReference>
<evidence type="ECO:0000256" key="2">
    <source>
        <dbReference type="ARBA" id="ARBA00022679"/>
    </source>
</evidence>
<evidence type="ECO:0000256" key="10">
    <source>
        <dbReference type="SAM" id="MobiDB-lite"/>
    </source>
</evidence>
<dbReference type="GO" id="GO:0003676">
    <property type="term" value="F:nucleic acid binding"/>
    <property type="evidence" value="ECO:0007669"/>
    <property type="project" value="InterPro"/>
</dbReference>
<dbReference type="CDD" id="cd09274">
    <property type="entry name" value="RNase_HI_RT_Ty3"/>
    <property type="match status" value="1"/>
</dbReference>
<dbReference type="EC" id="2.7.7.49" evidence="1"/>
<dbReference type="Gene3D" id="2.40.70.10">
    <property type="entry name" value="Acid Proteases"/>
    <property type="match status" value="1"/>
</dbReference>
<dbReference type="GO" id="GO:0016787">
    <property type="term" value="F:hydrolase activity"/>
    <property type="evidence" value="ECO:0007669"/>
    <property type="project" value="UniProtKB-KW"/>
</dbReference>
<dbReference type="InterPro" id="IPR050951">
    <property type="entry name" value="Retrovirus_Pol_polyprotein"/>
</dbReference>
<gene>
    <name evidence="13" type="ORF">EPI10_019321</name>
</gene>
<dbReference type="PANTHER" id="PTHR37984">
    <property type="entry name" value="PROTEIN CBG26694"/>
    <property type="match status" value="1"/>
</dbReference>
<evidence type="ECO:0000256" key="7">
    <source>
        <dbReference type="ARBA" id="ARBA00022918"/>
    </source>
</evidence>